<dbReference type="Proteomes" id="UP000243052">
    <property type="component" value="Chromosome v"/>
</dbReference>
<feature type="compositionally biased region" description="Basic and acidic residues" evidence="4">
    <location>
        <begin position="424"/>
        <end position="434"/>
    </location>
</feature>
<comment type="subunit">
    <text evidence="3">Associated with the spliceosome.</text>
</comment>
<dbReference type="GO" id="GO:0000398">
    <property type="term" value="P:mRNA splicing, via spliceosome"/>
    <property type="evidence" value="ECO:0007669"/>
    <property type="project" value="InterPro"/>
</dbReference>
<dbReference type="PANTHER" id="PTHR12096">
    <property type="entry name" value="NUCLEAR PROTEIN SKIP-RELATED"/>
    <property type="match status" value="1"/>
</dbReference>
<organism evidence="6 7">
    <name type="scientific">Eremothecium sinecaudum</name>
    <dbReference type="NCBI Taxonomy" id="45286"/>
    <lineage>
        <taxon>Eukaryota</taxon>
        <taxon>Fungi</taxon>
        <taxon>Dikarya</taxon>
        <taxon>Ascomycota</taxon>
        <taxon>Saccharomycotina</taxon>
        <taxon>Saccharomycetes</taxon>
        <taxon>Saccharomycetales</taxon>
        <taxon>Saccharomycetaceae</taxon>
        <taxon>Eremothecium</taxon>
    </lineage>
</organism>
<accession>A0A0X8HTJ9</accession>
<dbReference type="GeneID" id="28724498"/>
<comment type="similarity">
    <text evidence="1 3">Belongs to the SNW family.</text>
</comment>
<keyword evidence="7" id="KW-1185">Reference proteome</keyword>
<feature type="region of interest" description="Disordered" evidence="4">
    <location>
        <begin position="251"/>
        <end position="304"/>
    </location>
</feature>
<evidence type="ECO:0000259" key="5">
    <source>
        <dbReference type="Pfam" id="PF02731"/>
    </source>
</evidence>
<evidence type="ECO:0000256" key="2">
    <source>
        <dbReference type="ARBA" id="ARBA00022160"/>
    </source>
</evidence>
<sequence length="445" mass="50455">MSTKSFTSLLPEPKNINTNNEIEAIRSLPSSNEPKGDDILVSVAEQNIASEVSFQDFIPIRQRDFDINIPLPSDASVNETYVKTKAFFDTLINTKLRAAGDNRKTHDSIDESIKVQGGFGNQENERIVRVVDHVSDPLQPSHMKIKKVLAKPSEEPPAPILHKSDARLSKEERDKWEIPAAVSSWKNPNGYTIGLDKRVAMDGRYTESEMGGHELSERFVELAEALDFADKKARKELAEKAEARKQLAELESREKEEKLRKLAQKAREERERSRYQRNQKNMGPEVEASRREYERNQKMQQMDKEVRLSKLSTADKLRALAHAQGRDVSEKVILGAAKSSDAPEVHYDARLFTRGANAAAKRSEDQTYDTPLFSQRDLGSRFISAKFTKAETTIEKTISSIKEDVRFDELHGKRSRAGSENSSEMDHKNDDDSKVYGLQVKKHKS</sequence>
<dbReference type="Pfam" id="PF02731">
    <property type="entry name" value="SKIP_SNW"/>
    <property type="match status" value="1"/>
</dbReference>
<keyword evidence="3" id="KW-0539">Nucleus</keyword>
<feature type="region of interest" description="Disordered" evidence="4">
    <location>
        <begin position="409"/>
        <end position="445"/>
    </location>
</feature>
<proteinExistence type="inferred from homology"/>
<keyword evidence="3" id="KW-0747">Spliceosome</keyword>
<evidence type="ECO:0000256" key="3">
    <source>
        <dbReference type="RuleBase" id="RU367140"/>
    </source>
</evidence>
<name>A0A0X8HTJ9_9SACH</name>
<comment type="function">
    <text evidence="3">Involved in pre-mRNA splicing.</text>
</comment>
<evidence type="ECO:0000256" key="1">
    <source>
        <dbReference type="ARBA" id="ARBA00010197"/>
    </source>
</evidence>
<feature type="compositionally biased region" description="Basic and acidic residues" evidence="4">
    <location>
        <begin position="251"/>
        <end position="274"/>
    </location>
</feature>
<dbReference type="InterPro" id="IPR004015">
    <property type="entry name" value="SKI-int_prot_SKIP_SNW-dom"/>
</dbReference>
<reference evidence="6 7" key="1">
    <citation type="submission" date="2016-01" db="EMBL/GenBank/DDBJ databases">
        <title>Genome sequence of the yeast Holleya sinecauda.</title>
        <authorList>
            <person name="Dietrich F.S."/>
        </authorList>
    </citation>
    <scope>NUCLEOTIDE SEQUENCE [LARGE SCALE GENOMIC DNA]</scope>
    <source>
        <strain evidence="6 7">ATCC 58844</strain>
    </source>
</reference>
<dbReference type="RefSeq" id="XP_017988216.1">
    <property type="nucleotide sequence ID" value="XM_018132503.1"/>
</dbReference>
<keyword evidence="3" id="KW-0507">mRNA processing</keyword>
<dbReference type="EMBL" id="CP014245">
    <property type="protein sequence ID" value="AMD21220.1"/>
    <property type="molecule type" value="Genomic_DNA"/>
</dbReference>
<dbReference type="InterPro" id="IPR017862">
    <property type="entry name" value="SKI-int_prot_SKIP"/>
</dbReference>
<dbReference type="GO" id="GO:0005681">
    <property type="term" value="C:spliceosomal complex"/>
    <property type="evidence" value="ECO:0007669"/>
    <property type="project" value="UniProtKB-UniRule"/>
</dbReference>
<comment type="subcellular location">
    <subcellularLocation>
        <location evidence="3">Nucleus</location>
    </subcellularLocation>
</comment>
<protein>
    <recommendedName>
        <fullName evidence="2 3">Pre-mRNA-processing protein 45</fullName>
    </recommendedName>
</protein>
<keyword evidence="3" id="KW-0508">mRNA splicing</keyword>
<gene>
    <name evidence="6" type="ORF">AW171_hschr53155</name>
</gene>
<evidence type="ECO:0000313" key="7">
    <source>
        <dbReference type="Proteomes" id="UP000243052"/>
    </source>
</evidence>
<dbReference type="OrthoDB" id="666364at2759"/>
<evidence type="ECO:0000256" key="4">
    <source>
        <dbReference type="SAM" id="MobiDB-lite"/>
    </source>
</evidence>
<feature type="compositionally biased region" description="Basic and acidic residues" evidence="4">
    <location>
        <begin position="287"/>
        <end position="304"/>
    </location>
</feature>
<dbReference type="STRING" id="45286.A0A0X8HTJ9"/>
<dbReference type="AlphaFoldDB" id="A0A0X8HTJ9"/>
<evidence type="ECO:0000313" key="6">
    <source>
        <dbReference type="EMBL" id="AMD21220.1"/>
    </source>
</evidence>
<feature type="domain" description="SKI-interacting protein SKIP SNW" evidence="5">
    <location>
        <begin position="120"/>
        <end position="270"/>
    </location>
</feature>